<dbReference type="InterPro" id="IPR013431">
    <property type="entry name" value="Delta_60_rpt"/>
</dbReference>
<comment type="caution">
    <text evidence="2">The sequence shown here is derived from an EMBL/GenBank/DDBJ whole genome shotgun (WGS) entry which is preliminary data.</text>
</comment>
<organism evidence="2 3">
    <name type="scientific">Chitinophaga lutea</name>
    <dbReference type="NCBI Taxonomy" id="2488634"/>
    <lineage>
        <taxon>Bacteria</taxon>
        <taxon>Pseudomonadati</taxon>
        <taxon>Bacteroidota</taxon>
        <taxon>Chitinophagia</taxon>
        <taxon>Chitinophagales</taxon>
        <taxon>Chitinophagaceae</taxon>
        <taxon>Chitinophaga</taxon>
    </lineage>
</organism>
<dbReference type="RefSeq" id="WP_123845024.1">
    <property type="nucleotide sequence ID" value="NZ_RPDH01000001.1"/>
</dbReference>
<protein>
    <submittedName>
        <fullName evidence="2">DUF5008 domain-containing protein</fullName>
    </submittedName>
</protein>
<dbReference type="EMBL" id="RPDH01000001">
    <property type="protein sequence ID" value="RPE12513.1"/>
    <property type="molecule type" value="Genomic_DNA"/>
</dbReference>
<accession>A0A3N4PUR0</accession>
<reference evidence="2 3" key="1">
    <citation type="submission" date="2018-11" db="EMBL/GenBank/DDBJ databases">
        <title>Chitinophaga lutea sp.nov., isolate from arsenic contaminated soil.</title>
        <authorList>
            <person name="Zong Y."/>
        </authorList>
    </citation>
    <scope>NUCLEOTIDE SEQUENCE [LARGE SCALE GENOMIC DNA]</scope>
    <source>
        <strain evidence="2 3">ZY74</strain>
    </source>
</reference>
<dbReference type="AlphaFoldDB" id="A0A3N4PUR0"/>
<gene>
    <name evidence="2" type="ORF">EGT74_02870</name>
</gene>
<dbReference type="Proteomes" id="UP000278351">
    <property type="component" value="Unassembled WGS sequence"/>
</dbReference>
<dbReference type="Pfam" id="PF16400">
    <property type="entry name" value="DUF5008"/>
    <property type="match status" value="1"/>
</dbReference>
<feature type="domain" description="DUF5008" evidence="1">
    <location>
        <begin position="40"/>
        <end position="129"/>
    </location>
</feature>
<dbReference type="Gene3D" id="2.80.10.50">
    <property type="match status" value="2"/>
</dbReference>
<dbReference type="PROSITE" id="PS51257">
    <property type="entry name" value="PROKAR_LIPOPROTEIN"/>
    <property type="match status" value="1"/>
</dbReference>
<dbReference type="Pfam" id="PF17164">
    <property type="entry name" value="DUF5122"/>
    <property type="match status" value="3"/>
</dbReference>
<keyword evidence="3" id="KW-1185">Reference proteome</keyword>
<proteinExistence type="predicted"/>
<name>A0A3N4PUR0_9BACT</name>
<dbReference type="InterPro" id="IPR013783">
    <property type="entry name" value="Ig-like_fold"/>
</dbReference>
<evidence type="ECO:0000313" key="3">
    <source>
        <dbReference type="Proteomes" id="UP000278351"/>
    </source>
</evidence>
<dbReference type="InterPro" id="IPR032175">
    <property type="entry name" value="DUF5008"/>
</dbReference>
<evidence type="ECO:0000259" key="1">
    <source>
        <dbReference type="Pfam" id="PF16400"/>
    </source>
</evidence>
<dbReference type="OrthoDB" id="9805017at2"/>
<dbReference type="Gene3D" id="2.60.40.10">
    <property type="entry name" value="Immunoglobulins"/>
    <property type="match status" value="1"/>
</dbReference>
<sequence length="556" mass="59763">MKKIHQQTSVFKMMQLLKYTTGVLLAAVIMTGCNKQEKEYPNPYLGGKEKLGILFSQELPSPQNGSVGDVVTFKAEGLLPHKDNLKFYLNGELAQITGVTDKTISIKVPASASSGGSLVMVGDQLFPAPVFRVNGKVGLDRTFQAGKGTDGLTTAIIPTRRNRFLVMGSFMEYASAGVSDPMFGLVMTEKHGQYVSTFKTDSAVGRNGVLFCGVQLPDGRFILGGSFGQYGRKKGVFNLTRIHEGGQLDSMVVNVIPRDLGGDPHAGHEAEVEASGRDTVPAFNGGFLGTVKNVFLQGDKLICVGDLLLYRQYFYRNSTRDNRVVDHRFVGDVVRLDLDGNLDSTYHYDLTNHRGKDGPIGGLSNGVLLPDGKLIVIGSFKTFDGVPAGNIARLTAAGDLDPAFQAGTGADDIITDVHYNKNTRKLVIAGRFKTYNGRPRAGLAMINEDGSLDETFVPGTFTDGVPYFSGQISDGKVIVTGTFKKYNGVNREGFMVLNADGTLAAGYNNTGRLNGQVYSMTESVTAEGEPAVILTGLINSFDNTSLGGIMRVVLSK</sequence>
<evidence type="ECO:0000313" key="2">
    <source>
        <dbReference type="EMBL" id="RPE12513.1"/>
    </source>
</evidence>